<dbReference type="Gene3D" id="3.90.230.10">
    <property type="entry name" value="Creatinase/methionine aminopeptidase superfamily"/>
    <property type="match status" value="1"/>
</dbReference>
<keyword evidence="5 6" id="KW-0378">Hydrolase</keyword>
<dbReference type="GO" id="GO:0004239">
    <property type="term" value="F:initiator methionyl aminopeptidase activity"/>
    <property type="evidence" value="ECO:0007669"/>
    <property type="project" value="UniProtKB-UniRule"/>
</dbReference>
<dbReference type="GO" id="GO:0005829">
    <property type="term" value="C:cytosol"/>
    <property type="evidence" value="ECO:0007669"/>
    <property type="project" value="TreeGrafter"/>
</dbReference>
<dbReference type="SUPFAM" id="SSF55920">
    <property type="entry name" value="Creatinase/aminopeptidase"/>
    <property type="match status" value="1"/>
</dbReference>
<feature type="binding site" evidence="6">
    <location>
        <position position="99"/>
    </location>
    <ligand>
        <name>a divalent metal cation</name>
        <dbReference type="ChEBI" id="CHEBI:60240"/>
        <label>1</label>
    </ligand>
</feature>
<evidence type="ECO:0000313" key="9">
    <source>
        <dbReference type="EMBL" id="PIZ94110.1"/>
    </source>
</evidence>
<feature type="binding site" evidence="6">
    <location>
        <position position="120"/>
    </location>
    <ligand>
        <name>a divalent metal cation</name>
        <dbReference type="ChEBI" id="CHEBI:60240"/>
        <label>2</label>
        <note>catalytic</note>
    </ligand>
</feature>
<dbReference type="EMBL" id="PFPI01000001">
    <property type="protein sequence ID" value="PIZ94110.1"/>
    <property type="molecule type" value="Genomic_DNA"/>
</dbReference>
<comment type="subunit">
    <text evidence="6">Monomer.</text>
</comment>
<feature type="binding site" evidence="6">
    <location>
        <position position="190"/>
    </location>
    <ligand>
        <name>substrate</name>
    </ligand>
</feature>
<dbReference type="InterPro" id="IPR001714">
    <property type="entry name" value="Pept_M24_MAP"/>
</dbReference>
<proteinExistence type="inferred from homology"/>
<comment type="similarity">
    <text evidence="6">Belongs to the peptidase M24A family. Methionine aminopeptidase type 1 subfamily.</text>
</comment>
<keyword evidence="4 6" id="KW-0479">Metal-binding</keyword>
<evidence type="ECO:0000256" key="2">
    <source>
        <dbReference type="ARBA" id="ARBA00022438"/>
    </source>
</evidence>
<dbReference type="GO" id="GO:0046872">
    <property type="term" value="F:metal ion binding"/>
    <property type="evidence" value="ECO:0007669"/>
    <property type="project" value="UniProtKB-UniRule"/>
</dbReference>
<feature type="binding site" evidence="6">
    <location>
        <position position="120"/>
    </location>
    <ligand>
        <name>a divalent metal cation</name>
        <dbReference type="ChEBI" id="CHEBI:60240"/>
        <label>1</label>
    </ligand>
</feature>
<dbReference type="InterPro" id="IPR002467">
    <property type="entry name" value="Pept_M24A_MAP1"/>
</dbReference>
<comment type="function">
    <text evidence="1 6">Removes the N-terminal methionine from nascent proteins. The N-terminal methionine is often cleaved when the second residue in the primary sequence is small and uncharged (Met-Ala-, Cys, Gly, Pro, Ser, Thr, or Val). Requires deformylation of the N(alpha)-formylated initiator methionine before it can be hydrolyzed.</text>
</comment>
<dbReference type="PANTHER" id="PTHR43330:SF27">
    <property type="entry name" value="METHIONINE AMINOPEPTIDASE"/>
    <property type="match status" value="1"/>
</dbReference>
<dbReference type="PRINTS" id="PR00599">
    <property type="entry name" value="MAPEPTIDASE"/>
</dbReference>
<feature type="binding site" evidence="6">
    <location>
        <position position="217"/>
    </location>
    <ligand>
        <name>a divalent metal cation</name>
        <dbReference type="ChEBI" id="CHEBI:60240"/>
        <label>2</label>
        <note>catalytic</note>
    </ligand>
</feature>
<keyword evidence="3 6" id="KW-0645">Protease</keyword>
<evidence type="ECO:0000256" key="5">
    <source>
        <dbReference type="ARBA" id="ARBA00022801"/>
    </source>
</evidence>
<feature type="binding site" evidence="6">
    <location>
        <position position="248"/>
    </location>
    <ligand>
        <name>a divalent metal cation</name>
        <dbReference type="ChEBI" id="CHEBI:60240"/>
        <label>2</label>
        <note>catalytic</note>
    </ligand>
</feature>
<dbReference type="GO" id="GO:0070006">
    <property type="term" value="F:metalloaminopeptidase activity"/>
    <property type="evidence" value="ECO:0007669"/>
    <property type="project" value="UniProtKB-UniRule"/>
</dbReference>
<dbReference type="GO" id="GO:0006508">
    <property type="term" value="P:proteolysis"/>
    <property type="evidence" value="ECO:0007669"/>
    <property type="project" value="UniProtKB-KW"/>
</dbReference>
<evidence type="ECO:0000256" key="3">
    <source>
        <dbReference type="ARBA" id="ARBA00022670"/>
    </source>
</evidence>
<accession>A0A2M7V655</accession>
<evidence type="ECO:0000256" key="4">
    <source>
        <dbReference type="ARBA" id="ARBA00022723"/>
    </source>
</evidence>
<sequence length="269" mass="28824">MAYIKIQIEQDAILKGGLLLGEILEDLGNMVQPGMTTLEIDLEAERRILAVGGIPAFKGYAPSGHSPFPGTICACINDEIVHGIPSKHVLIEGQILSIDIGMQYPANSGLGQGGNGFFTDTAITVPVGEINSQARQLISVTKKSLDKAIAVATNGTSVAEIGRVIERYIEPQGYGIVRDLVGHGVGHEVHEEPAVPNYYESYLEKTILQPGVVIAIEPMITVGDYRTDVLDDGWTIVTDDGSLSAHFEHTIIITAEGEPVIATKRPSEK</sequence>
<dbReference type="PANTHER" id="PTHR43330">
    <property type="entry name" value="METHIONINE AMINOPEPTIDASE"/>
    <property type="match status" value="1"/>
</dbReference>
<dbReference type="NCBIfam" id="TIGR00500">
    <property type="entry name" value="met_pdase_I"/>
    <property type="match status" value="1"/>
</dbReference>
<evidence type="ECO:0000259" key="8">
    <source>
        <dbReference type="Pfam" id="PF00557"/>
    </source>
</evidence>
<evidence type="ECO:0000256" key="1">
    <source>
        <dbReference type="ARBA" id="ARBA00002521"/>
    </source>
</evidence>
<comment type="cofactor">
    <cofactor evidence="6">
        <name>Co(2+)</name>
        <dbReference type="ChEBI" id="CHEBI:48828"/>
    </cofactor>
    <cofactor evidence="6">
        <name>Zn(2+)</name>
        <dbReference type="ChEBI" id="CHEBI:29105"/>
    </cofactor>
    <cofactor evidence="6">
        <name>Mn(2+)</name>
        <dbReference type="ChEBI" id="CHEBI:29035"/>
    </cofactor>
    <cofactor evidence="6">
        <name>Fe(2+)</name>
        <dbReference type="ChEBI" id="CHEBI:29033"/>
    </cofactor>
    <text evidence="6">Binds 2 divalent metal cations per subunit. Has a high-affinity and a low affinity metal-binding site. The true nature of the physiological cofactor is under debate. The enzyme is active with cobalt, zinc, manganese or divalent iron ions. Most likely, methionine aminopeptidases function as mononuclear Fe(2+)-metalloproteases under physiological conditions, and the catalytically relevant metal-binding site has been assigned to the histidine-containing high-affinity site.</text>
</comment>
<dbReference type="HAMAP" id="MF_01974">
    <property type="entry name" value="MetAP_1"/>
    <property type="match status" value="1"/>
</dbReference>
<dbReference type="AlphaFoldDB" id="A0A2M7V655"/>
<evidence type="ECO:0000313" key="10">
    <source>
        <dbReference type="Proteomes" id="UP000230078"/>
    </source>
</evidence>
<feature type="domain" description="Peptidase M24" evidence="8">
    <location>
        <begin position="17"/>
        <end position="255"/>
    </location>
</feature>
<dbReference type="Proteomes" id="UP000230078">
    <property type="component" value="Unassembled WGS sequence"/>
</dbReference>
<organism evidence="9 10">
    <name type="scientific">Candidatus Magasanikbacteria bacterium CG_4_10_14_0_2_um_filter_41_31</name>
    <dbReference type="NCBI Taxonomy" id="1974639"/>
    <lineage>
        <taxon>Bacteria</taxon>
        <taxon>Candidatus Magasanikiibacteriota</taxon>
    </lineage>
</organism>
<reference evidence="10" key="1">
    <citation type="submission" date="2017-09" db="EMBL/GenBank/DDBJ databases">
        <title>Depth-based differentiation of microbial function through sediment-hosted aquifers and enrichment of novel symbionts in the deep terrestrial subsurface.</title>
        <authorList>
            <person name="Probst A.J."/>
            <person name="Ladd B."/>
            <person name="Jarett J.K."/>
            <person name="Geller-Mcgrath D.E."/>
            <person name="Sieber C.M.K."/>
            <person name="Emerson J.B."/>
            <person name="Anantharaman K."/>
            <person name="Thomas B.C."/>
            <person name="Malmstrom R."/>
            <person name="Stieglmeier M."/>
            <person name="Klingl A."/>
            <person name="Woyke T."/>
            <person name="Ryan C.M."/>
            <person name="Banfield J.F."/>
        </authorList>
    </citation>
    <scope>NUCLEOTIDE SEQUENCE [LARGE SCALE GENOMIC DNA]</scope>
</reference>
<name>A0A2M7V655_9BACT</name>
<keyword evidence="2 6" id="KW-0031">Aminopeptidase</keyword>
<feature type="binding site" evidence="6">
    <location>
        <position position="248"/>
    </location>
    <ligand>
        <name>a divalent metal cation</name>
        <dbReference type="ChEBI" id="CHEBI:60240"/>
        <label>1</label>
    </ligand>
</feature>
<comment type="catalytic activity">
    <reaction evidence="6 7">
        <text>Release of N-terminal amino acids, preferentially methionine, from peptides and arylamides.</text>
        <dbReference type="EC" id="3.4.11.18"/>
    </reaction>
</comment>
<dbReference type="Pfam" id="PF00557">
    <property type="entry name" value="Peptidase_M24"/>
    <property type="match status" value="1"/>
</dbReference>
<dbReference type="InterPro" id="IPR036005">
    <property type="entry name" value="Creatinase/aminopeptidase-like"/>
</dbReference>
<feature type="binding site" evidence="6">
    <location>
        <position position="183"/>
    </location>
    <ligand>
        <name>a divalent metal cation</name>
        <dbReference type="ChEBI" id="CHEBI:60240"/>
        <label>2</label>
        <note>catalytic</note>
    </ligand>
</feature>
<comment type="caution">
    <text evidence="9">The sequence shown here is derived from an EMBL/GenBank/DDBJ whole genome shotgun (WGS) entry which is preliminary data.</text>
</comment>
<gene>
    <name evidence="6 9" type="primary">map</name>
    <name evidence="9" type="ORF">COX83_00025</name>
</gene>
<dbReference type="InterPro" id="IPR000994">
    <property type="entry name" value="Pept_M24"/>
</dbReference>
<feature type="binding site" evidence="6">
    <location>
        <position position="82"/>
    </location>
    <ligand>
        <name>substrate</name>
    </ligand>
</feature>
<protein>
    <recommendedName>
        <fullName evidence="6 7">Methionine aminopeptidase</fullName>
        <shortName evidence="6">MAP</shortName>
        <shortName evidence="6">MetAP</shortName>
        <ecNumber evidence="6 7">3.4.11.18</ecNumber>
    </recommendedName>
    <alternativeName>
        <fullName evidence="6">Peptidase M</fullName>
    </alternativeName>
</protein>
<dbReference type="EC" id="3.4.11.18" evidence="6 7"/>
<evidence type="ECO:0000256" key="6">
    <source>
        <dbReference type="HAMAP-Rule" id="MF_01974"/>
    </source>
</evidence>
<evidence type="ECO:0000256" key="7">
    <source>
        <dbReference type="RuleBase" id="RU003653"/>
    </source>
</evidence>
<dbReference type="CDD" id="cd01086">
    <property type="entry name" value="MetAP1"/>
    <property type="match status" value="1"/>
</dbReference>